<organism evidence="5 6">
    <name type="scientific">Lasiosphaeria hispida</name>
    <dbReference type="NCBI Taxonomy" id="260671"/>
    <lineage>
        <taxon>Eukaryota</taxon>
        <taxon>Fungi</taxon>
        <taxon>Dikarya</taxon>
        <taxon>Ascomycota</taxon>
        <taxon>Pezizomycotina</taxon>
        <taxon>Sordariomycetes</taxon>
        <taxon>Sordariomycetidae</taxon>
        <taxon>Sordariales</taxon>
        <taxon>Lasiosphaeriaceae</taxon>
        <taxon>Lasiosphaeria</taxon>
    </lineage>
</organism>
<reference evidence="5" key="1">
    <citation type="journal article" date="2023" name="Mol. Phylogenet. Evol.">
        <title>Genome-scale phylogeny and comparative genomics of the fungal order Sordariales.</title>
        <authorList>
            <person name="Hensen N."/>
            <person name="Bonometti L."/>
            <person name="Westerberg I."/>
            <person name="Brannstrom I.O."/>
            <person name="Guillou S."/>
            <person name="Cros-Aarteil S."/>
            <person name="Calhoun S."/>
            <person name="Haridas S."/>
            <person name="Kuo A."/>
            <person name="Mondo S."/>
            <person name="Pangilinan J."/>
            <person name="Riley R."/>
            <person name="LaButti K."/>
            <person name="Andreopoulos B."/>
            <person name="Lipzen A."/>
            <person name="Chen C."/>
            <person name="Yan M."/>
            <person name="Daum C."/>
            <person name="Ng V."/>
            <person name="Clum A."/>
            <person name="Steindorff A."/>
            <person name="Ohm R.A."/>
            <person name="Martin F."/>
            <person name="Silar P."/>
            <person name="Natvig D.O."/>
            <person name="Lalanne C."/>
            <person name="Gautier V."/>
            <person name="Ament-Velasquez S.L."/>
            <person name="Kruys A."/>
            <person name="Hutchinson M.I."/>
            <person name="Powell A.J."/>
            <person name="Barry K."/>
            <person name="Miller A.N."/>
            <person name="Grigoriev I.V."/>
            <person name="Debuchy R."/>
            <person name="Gladieux P."/>
            <person name="Hiltunen Thoren M."/>
            <person name="Johannesson H."/>
        </authorList>
    </citation>
    <scope>NUCLEOTIDE SEQUENCE</scope>
    <source>
        <strain evidence="5">CBS 955.72</strain>
    </source>
</reference>
<keyword evidence="6" id="KW-1185">Reference proteome</keyword>
<dbReference type="InterPro" id="IPR008251">
    <property type="entry name" value="Chromo_shadow_dom"/>
</dbReference>
<dbReference type="GO" id="GO:0005634">
    <property type="term" value="C:nucleus"/>
    <property type="evidence" value="ECO:0007669"/>
    <property type="project" value="UniProtKB-SubCell"/>
</dbReference>
<sequence length="89" mass="10661">MVYLTWKNSHKTRHETSVIYPRCPQKMLPFYERHVRIFKRVRRGLCNLTEIRPRHGCLDTGMGNEDSDGFIRIRVGPGTQLQRRCRFSR</sequence>
<dbReference type="EMBL" id="JAUIQD010000001">
    <property type="protein sequence ID" value="KAK3363895.1"/>
    <property type="molecule type" value="Genomic_DNA"/>
</dbReference>
<name>A0AAJ0HVX5_9PEZI</name>
<dbReference type="SUPFAM" id="SSF54160">
    <property type="entry name" value="Chromo domain-like"/>
    <property type="match status" value="1"/>
</dbReference>
<dbReference type="AlphaFoldDB" id="A0AAJ0HVX5"/>
<reference evidence="5" key="2">
    <citation type="submission" date="2023-06" db="EMBL/GenBank/DDBJ databases">
        <authorList>
            <consortium name="Lawrence Berkeley National Laboratory"/>
            <person name="Haridas S."/>
            <person name="Hensen N."/>
            <person name="Bonometti L."/>
            <person name="Westerberg I."/>
            <person name="Brannstrom I.O."/>
            <person name="Guillou S."/>
            <person name="Cros-Aarteil S."/>
            <person name="Calhoun S."/>
            <person name="Kuo A."/>
            <person name="Mondo S."/>
            <person name="Pangilinan J."/>
            <person name="Riley R."/>
            <person name="Labutti K."/>
            <person name="Andreopoulos B."/>
            <person name="Lipzen A."/>
            <person name="Chen C."/>
            <person name="Yanf M."/>
            <person name="Daum C."/>
            <person name="Ng V."/>
            <person name="Clum A."/>
            <person name="Steindorff A."/>
            <person name="Ohm R."/>
            <person name="Martin F."/>
            <person name="Silar P."/>
            <person name="Natvig D."/>
            <person name="Lalanne C."/>
            <person name="Gautier V."/>
            <person name="Ament-Velasquez S.L."/>
            <person name="Kruys A."/>
            <person name="Hutchinson M.I."/>
            <person name="Powell A.J."/>
            <person name="Barry K."/>
            <person name="Miller A.N."/>
            <person name="Grigoriev I.V."/>
            <person name="Debuchy R."/>
            <person name="Gladieux P."/>
            <person name="Thoren M.H."/>
            <person name="Johannesson H."/>
        </authorList>
    </citation>
    <scope>NUCLEOTIDE SEQUENCE</scope>
    <source>
        <strain evidence="5">CBS 955.72</strain>
    </source>
</reference>
<dbReference type="InterPro" id="IPR016197">
    <property type="entry name" value="Chromo-like_dom_sf"/>
</dbReference>
<comment type="subunit">
    <text evidence="2">Component of the NuA4 histone acetyltransferase complex.</text>
</comment>
<comment type="caution">
    <text evidence="5">The sequence shown here is derived from an EMBL/GenBank/DDBJ whole genome shotgun (WGS) entry which is preliminary data.</text>
</comment>
<evidence type="ECO:0000313" key="6">
    <source>
        <dbReference type="Proteomes" id="UP001275084"/>
    </source>
</evidence>
<evidence type="ECO:0000256" key="2">
    <source>
        <dbReference type="ARBA" id="ARBA00011353"/>
    </source>
</evidence>
<keyword evidence="3" id="KW-0539">Nucleus</keyword>
<dbReference type="Proteomes" id="UP001275084">
    <property type="component" value="Unassembled WGS sequence"/>
</dbReference>
<accession>A0AAJ0HVX5</accession>
<evidence type="ECO:0000259" key="4">
    <source>
        <dbReference type="Pfam" id="PF01393"/>
    </source>
</evidence>
<evidence type="ECO:0000256" key="1">
    <source>
        <dbReference type="ARBA" id="ARBA00004123"/>
    </source>
</evidence>
<evidence type="ECO:0000256" key="3">
    <source>
        <dbReference type="ARBA" id="ARBA00023242"/>
    </source>
</evidence>
<dbReference type="Gene3D" id="2.40.50.40">
    <property type="match status" value="1"/>
</dbReference>
<proteinExistence type="predicted"/>
<evidence type="ECO:0000313" key="5">
    <source>
        <dbReference type="EMBL" id="KAK3363895.1"/>
    </source>
</evidence>
<feature type="domain" description="Chromo shadow" evidence="4">
    <location>
        <begin position="1"/>
        <end position="36"/>
    </location>
</feature>
<dbReference type="Pfam" id="PF01393">
    <property type="entry name" value="Chromo_shadow"/>
    <property type="match status" value="1"/>
</dbReference>
<protein>
    <recommendedName>
        <fullName evidence="4">Chromo shadow domain-containing protein</fullName>
    </recommendedName>
</protein>
<comment type="subcellular location">
    <subcellularLocation>
        <location evidence="1">Nucleus</location>
    </subcellularLocation>
</comment>
<gene>
    <name evidence="5" type="ORF">B0T25DRAFT_55183</name>
</gene>